<dbReference type="SUPFAM" id="SSF51206">
    <property type="entry name" value="cAMP-binding domain-like"/>
    <property type="match status" value="1"/>
</dbReference>
<organism evidence="1 2">
    <name type="scientific">Myroides odoratimimus</name>
    <dbReference type="NCBI Taxonomy" id="76832"/>
    <lineage>
        <taxon>Bacteria</taxon>
        <taxon>Pseudomonadati</taxon>
        <taxon>Bacteroidota</taxon>
        <taxon>Flavobacteriia</taxon>
        <taxon>Flavobacteriales</taxon>
        <taxon>Flavobacteriaceae</taxon>
        <taxon>Myroides</taxon>
    </lineage>
</organism>
<dbReference type="eggNOG" id="COG0664">
    <property type="taxonomic scope" value="Bacteria"/>
</dbReference>
<protein>
    <submittedName>
        <fullName evidence="1">Uncharacterized protein</fullName>
    </submittedName>
</protein>
<dbReference type="InterPro" id="IPR018490">
    <property type="entry name" value="cNMP-bd_dom_sf"/>
</dbReference>
<evidence type="ECO:0000313" key="1">
    <source>
        <dbReference type="EMBL" id="ALU26019.1"/>
    </source>
</evidence>
<sequence>MDILLQSFAKHVSLTKEEQQIILESFTVTRYPAKTKLLSAGEVCINSTFVVSGIVRNYCLDDQAVEHTVSFAASGWWIADMYSYLSQKPGNSYLEVVEDAIVMTLSRDHQLALFDRVPKIERYFRVLIERSLVATQQRLMDNLSLPAEERYTRFLERFPEIKYCLPQKQIASYLGVTPEFFSKMKKKMLTGK</sequence>
<name>A0A0S7EAP6_9FLAO</name>
<dbReference type="InterPro" id="IPR014710">
    <property type="entry name" value="RmlC-like_jellyroll"/>
</dbReference>
<dbReference type="GeneID" id="66974664"/>
<dbReference type="Gene3D" id="2.60.120.10">
    <property type="entry name" value="Jelly Rolls"/>
    <property type="match status" value="1"/>
</dbReference>
<dbReference type="AlphaFoldDB" id="A0A0S7EAP6"/>
<dbReference type="RefSeq" id="WP_006257474.1">
    <property type="nucleotide sequence ID" value="NZ_BCMQ01000001.1"/>
</dbReference>
<dbReference type="KEGG" id="mod:AS202_07615"/>
<evidence type="ECO:0000313" key="2">
    <source>
        <dbReference type="Proteomes" id="UP000069030"/>
    </source>
</evidence>
<proteinExistence type="predicted"/>
<reference evidence="1 2" key="1">
    <citation type="journal article" date="2016" name="J. Zhejiang Univ. Sci. B">
        <title>Antibiotic resistance mechanisms of Myroides sp.</title>
        <authorList>
            <person name="Hu S."/>
            <person name="Yuan S."/>
            <person name="Qu H."/>
            <person name="Jiang T."/>
            <person name="Zhou Y."/>
            <person name="Wang M."/>
            <person name="Ming D."/>
        </authorList>
    </citation>
    <scope>NUCLEOTIDE SEQUENCE [LARGE SCALE GENOMIC DNA]</scope>
    <source>
        <strain evidence="1 2">PR63039</strain>
    </source>
</reference>
<accession>A0A0S7EAP6</accession>
<dbReference type="EMBL" id="CP013690">
    <property type="protein sequence ID" value="ALU26019.1"/>
    <property type="molecule type" value="Genomic_DNA"/>
</dbReference>
<dbReference type="Proteomes" id="UP000069030">
    <property type="component" value="Chromosome"/>
</dbReference>
<gene>
    <name evidence="1" type="ORF">AS202_07615</name>
</gene>